<dbReference type="RefSeq" id="XP_008080513.1">
    <property type="nucleotide sequence ID" value="XM_008082322.1"/>
</dbReference>
<feature type="transmembrane region" description="Helical" evidence="2">
    <location>
        <begin position="349"/>
        <end position="372"/>
    </location>
</feature>
<organism evidence="4 5">
    <name type="scientific">Glarea lozoyensis (strain ATCC 20868 / MF5171)</name>
    <dbReference type="NCBI Taxonomy" id="1116229"/>
    <lineage>
        <taxon>Eukaryota</taxon>
        <taxon>Fungi</taxon>
        <taxon>Dikarya</taxon>
        <taxon>Ascomycota</taxon>
        <taxon>Pezizomycotina</taxon>
        <taxon>Leotiomycetes</taxon>
        <taxon>Helotiales</taxon>
        <taxon>Helotiaceae</taxon>
        <taxon>Glarea</taxon>
    </lineage>
</organism>
<dbReference type="EMBL" id="KE145359">
    <property type="protein sequence ID" value="EPE32501.1"/>
    <property type="molecule type" value="Genomic_DNA"/>
</dbReference>
<sequence>MARNSGEDTSDHSGGQSTQPDGGEKGKKPEEQPPTGFWSRELRECRLWVFKHWAITTLILVVAILAILSLYWGVLYHIESNLSALVVYVVDFDGLPPYDNVTPTIGPQIVAAAESLIAPSGALGWGSLPASRFNNDPIAVRQAIYDQKAWAAIIINPNATSLYQNAVSNGDTSYDPMGIAQVVYVEARDEMNYRNYIIPQLDQFQTMATAQVGGRLAADTLQRASQDPAILANIAAAPQIVAPGIGFSIFNLRPFSPAVATPAVTIGLLYLIIFSFFSFSFYLPVHMKFIKSPGHPPLHYYQLVIWRYCATITSYFFLSLFYSFVSLAFQIPFSTGARSPVEVHNPATAYGKGSFVVYWMLNWVGMGALGLACENVAMVIGQPWTAFWLIFWVISNVSTSFYSIDLAPRFYYWGYAWPVHNLVEASRTILFDLHSRIGLNFGVLFAWTALNTALFPLCCWFMRWKMNKGIDP</sequence>
<feature type="transmembrane region" description="Helical" evidence="2">
    <location>
        <begin position="230"/>
        <end position="250"/>
    </location>
</feature>
<dbReference type="PANTHER" id="PTHR34814:SF1">
    <property type="entry name" value="NITROSOGUANIDINE RESISTANCE PROTEIN SNG1"/>
    <property type="match status" value="1"/>
</dbReference>
<feature type="compositionally biased region" description="Basic and acidic residues" evidence="1">
    <location>
        <begin position="22"/>
        <end position="31"/>
    </location>
</feature>
<feature type="domain" description="DUF3533" evidence="3">
    <location>
        <begin position="57"/>
        <end position="452"/>
    </location>
</feature>
<feature type="transmembrane region" description="Helical" evidence="2">
    <location>
        <begin position="384"/>
        <end position="404"/>
    </location>
</feature>
<feature type="transmembrane region" description="Helical" evidence="2">
    <location>
        <begin position="53"/>
        <end position="74"/>
    </location>
</feature>
<dbReference type="GeneID" id="19466687"/>
<evidence type="ECO:0000313" key="4">
    <source>
        <dbReference type="EMBL" id="EPE32501.1"/>
    </source>
</evidence>
<reference evidence="4 5" key="1">
    <citation type="journal article" date="2013" name="BMC Genomics">
        <title>Genomics-driven discovery of the pneumocandin biosynthetic gene cluster in the fungus Glarea lozoyensis.</title>
        <authorList>
            <person name="Chen L."/>
            <person name="Yue Q."/>
            <person name="Zhang X."/>
            <person name="Xiang M."/>
            <person name="Wang C."/>
            <person name="Li S."/>
            <person name="Che Y."/>
            <person name="Ortiz-Lopez F.J."/>
            <person name="Bills G.F."/>
            <person name="Liu X."/>
            <person name="An Z."/>
        </authorList>
    </citation>
    <scope>NUCLEOTIDE SEQUENCE [LARGE SCALE GENOMIC DNA]</scope>
    <source>
        <strain evidence="5">ATCC 20868 / MF5171</strain>
    </source>
</reference>
<feature type="transmembrane region" description="Helical" evidence="2">
    <location>
        <begin position="437"/>
        <end position="462"/>
    </location>
</feature>
<name>S3DKB4_GLAL2</name>
<evidence type="ECO:0000313" key="5">
    <source>
        <dbReference type="Proteomes" id="UP000016922"/>
    </source>
</evidence>
<feature type="compositionally biased region" description="Basic and acidic residues" evidence="1">
    <location>
        <begin position="1"/>
        <end position="11"/>
    </location>
</feature>
<feature type="transmembrane region" description="Helical" evidence="2">
    <location>
        <begin position="262"/>
        <end position="283"/>
    </location>
</feature>
<dbReference type="PANTHER" id="PTHR34814">
    <property type="entry name" value="NITROSOGUANIDINE RESISTANCE PROTEIN SNG1"/>
    <property type="match status" value="1"/>
</dbReference>
<dbReference type="AlphaFoldDB" id="S3DKB4"/>
<dbReference type="KEGG" id="glz:GLAREA_07635"/>
<keyword evidence="5" id="KW-1185">Reference proteome</keyword>
<protein>
    <recommendedName>
        <fullName evidence="3">DUF3533 domain-containing protein</fullName>
    </recommendedName>
</protein>
<dbReference type="Proteomes" id="UP000016922">
    <property type="component" value="Unassembled WGS sequence"/>
</dbReference>
<keyword evidence="2" id="KW-0472">Membrane</keyword>
<dbReference type="eggNOG" id="ENOG502QUA0">
    <property type="taxonomic scope" value="Eukaryota"/>
</dbReference>
<feature type="region of interest" description="Disordered" evidence="1">
    <location>
        <begin position="1"/>
        <end position="36"/>
    </location>
</feature>
<evidence type="ECO:0000256" key="2">
    <source>
        <dbReference type="SAM" id="Phobius"/>
    </source>
</evidence>
<dbReference type="Pfam" id="PF12051">
    <property type="entry name" value="DUF3533"/>
    <property type="match status" value="1"/>
</dbReference>
<dbReference type="OrthoDB" id="2140105at2759"/>
<dbReference type="InterPro" id="IPR053001">
    <property type="entry name" value="MNNG_permease-like"/>
</dbReference>
<proteinExistence type="predicted"/>
<dbReference type="OMA" id="PLENMAM"/>
<keyword evidence="2" id="KW-1133">Transmembrane helix</keyword>
<accession>S3DKB4</accession>
<gene>
    <name evidence="4" type="ORF">GLAREA_07635</name>
</gene>
<dbReference type="GO" id="GO:0016020">
    <property type="term" value="C:membrane"/>
    <property type="evidence" value="ECO:0007669"/>
    <property type="project" value="TreeGrafter"/>
</dbReference>
<dbReference type="InterPro" id="IPR022703">
    <property type="entry name" value="DUF3533"/>
</dbReference>
<evidence type="ECO:0000259" key="3">
    <source>
        <dbReference type="Pfam" id="PF12051"/>
    </source>
</evidence>
<evidence type="ECO:0000256" key="1">
    <source>
        <dbReference type="SAM" id="MobiDB-lite"/>
    </source>
</evidence>
<keyword evidence="2" id="KW-0812">Transmembrane</keyword>
<feature type="transmembrane region" description="Helical" evidence="2">
    <location>
        <begin position="304"/>
        <end position="329"/>
    </location>
</feature>
<dbReference type="HOGENOM" id="CLU_020178_1_0_1"/>